<dbReference type="InterPro" id="IPR036526">
    <property type="entry name" value="C-N_Hydrolase_sf"/>
</dbReference>
<evidence type="ECO:0000313" key="3">
    <source>
        <dbReference type="EMBL" id="SDM82097.1"/>
    </source>
</evidence>
<organism evidence="3 4">
    <name type="scientific">Megasphaera paucivorans</name>
    <dbReference type="NCBI Taxonomy" id="349095"/>
    <lineage>
        <taxon>Bacteria</taxon>
        <taxon>Bacillati</taxon>
        <taxon>Bacillota</taxon>
        <taxon>Negativicutes</taxon>
        <taxon>Veillonellales</taxon>
        <taxon>Veillonellaceae</taxon>
        <taxon>Megasphaera</taxon>
    </lineage>
</organism>
<dbReference type="SUPFAM" id="SSF56317">
    <property type="entry name" value="Carbon-nitrogen hydrolase"/>
    <property type="match status" value="1"/>
</dbReference>
<protein>
    <submittedName>
        <fullName evidence="3">Carbon-nitrogen hydrolase</fullName>
    </submittedName>
</protein>
<keyword evidence="3" id="KW-0378">Hydrolase</keyword>
<evidence type="ECO:0000313" key="4">
    <source>
        <dbReference type="Proteomes" id="UP000199309"/>
    </source>
</evidence>
<dbReference type="AlphaFoldDB" id="A0A1G9WCR6"/>
<dbReference type="Gene3D" id="3.60.110.10">
    <property type="entry name" value="Carbon-nitrogen hydrolase"/>
    <property type="match status" value="1"/>
</dbReference>
<accession>A0A1G9WCR6</accession>
<dbReference type="PANTHER" id="PTHR23088">
    <property type="entry name" value="NITRILASE-RELATED"/>
    <property type="match status" value="1"/>
</dbReference>
<dbReference type="PANTHER" id="PTHR23088:SF27">
    <property type="entry name" value="DEAMINATED GLUTATHIONE AMIDASE"/>
    <property type="match status" value="1"/>
</dbReference>
<evidence type="ECO:0000256" key="1">
    <source>
        <dbReference type="ARBA" id="ARBA00010613"/>
    </source>
</evidence>
<gene>
    <name evidence="3" type="ORF">SAMN05660299_01589</name>
</gene>
<dbReference type="InterPro" id="IPR003010">
    <property type="entry name" value="C-N_Hydrolase"/>
</dbReference>
<reference evidence="3 4" key="1">
    <citation type="submission" date="2016-10" db="EMBL/GenBank/DDBJ databases">
        <authorList>
            <person name="de Groot N.N."/>
        </authorList>
    </citation>
    <scope>NUCLEOTIDE SEQUENCE [LARGE SCALE GENOMIC DNA]</scope>
    <source>
        <strain evidence="3 4">DSM 16981</strain>
    </source>
</reference>
<dbReference type="STRING" id="349095.SAMN05660299_01589"/>
<feature type="domain" description="CN hydrolase" evidence="2">
    <location>
        <begin position="1"/>
        <end position="237"/>
    </location>
</feature>
<dbReference type="PROSITE" id="PS50263">
    <property type="entry name" value="CN_HYDROLASE"/>
    <property type="match status" value="1"/>
</dbReference>
<dbReference type="Proteomes" id="UP000199309">
    <property type="component" value="Unassembled WGS sequence"/>
</dbReference>
<dbReference type="CDD" id="cd07583">
    <property type="entry name" value="nitrilase_5"/>
    <property type="match status" value="1"/>
</dbReference>
<dbReference type="OrthoDB" id="9811121at2"/>
<name>A0A1G9WCR6_9FIRM</name>
<dbReference type="GO" id="GO:0016787">
    <property type="term" value="F:hydrolase activity"/>
    <property type="evidence" value="ECO:0007669"/>
    <property type="project" value="UniProtKB-KW"/>
</dbReference>
<dbReference type="EMBL" id="FNHQ01000014">
    <property type="protein sequence ID" value="SDM82097.1"/>
    <property type="molecule type" value="Genomic_DNA"/>
</dbReference>
<dbReference type="Pfam" id="PF00795">
    <property type="entry name" value="CN_hydrolase"/>
    <property type="match status" value="1"/>
</dbReference>
<comment type="similarity">
    <text evidence="1">Belongs to the carbon-nitrogen hydrolase superfamily. NIT1/NIT2 family.</text>
</comment>
<sequence length="261" mass="29257">MRVSAIQFAVKLGDVEFNYAAAERLICKAAEQGTDSVVLPELWNTSFYPPNVEELADTDGERTKPFLENLAKTYGINIVGGSVANKRNGQLYNTTFIVDRKGTMVSSYDKVHLFTPGKEEKVFTAGNAVNVFSLDEVQMASVICYDIRFCEWVRKAALSGIQLLFVPAAWPYPRLNHWQILNQARAIENQLFIAAVNSCGTAGTLKFCGHTMLIDPWGKIIAQGEDEERIVAADLDFSVIKSIRDKINVFHDRRPELYNIE</sequence>
<dbReference type="RefSeq" id="WP_091650297.1">
    <property type="nucleotide sequence ID" value="NZ_FNHQ01000014.1"/>
</dbReference>
<keyword evidence="4" id="KW-1185">Reference proteome</keyword>
<evidence type="ECO:0000259" key="2">
    <source>
        <dbReference type="PROSITE" id="PS50263"/>
    </source>
</evidence>
<proteinExistence type="inferred from homology"/>